<reference evidence="2" key="1">
    <citation type="submission" date="2022-03" db="EMBL/GenBank/DDBJ databases">
        <authorList>
            <person name="Lindestad O."/>
        </authorList>
    </citation>
    <scope>NUCLEOTIDE SEQUENCE</scope>
</reference>
<sequence length="132" mass="15480">MLRHLYPIENKTSITEEGDTAHNVFCLQHAGPSRQAEQEYDKSKDQNDPEPFCCNDEIQSEHRRINLRTRFHRNVGTFTRSTESRRRRKNRAVMLYRRLVCEAGRDRQCRGAEPLKYHSAGVLRLRNTGTGH</sequence>
<dbReference type="Proteomes" id="UP000838756">
    <property type="component" value="Unassembled WGS sequence"/>
</dbReference>
<dbReference type="AlphaFoldDB" id="A0A8S4QVA4"/>
<organism evidence="2 3">
    <name type="scientific">Pararge aegeria aegeria</name>
    <dbReference type="NCBI Taxonomy" id="348720"/>
    <lineage>
        <taxon>Eukaryota</taxon>
        <taxon>Metazoa</taxon>
        <taxon>Ecdysozoa</taxon>
        <taxon>Arthropoda</taxon>
        <taxon>Hexapoda</taxon>
        <taxon>Insecta</taxon>
        <taxon>Pterygota</taxon>
        <taxon>Neoptera</taxon>
        <taxon>Endopterygota</taxon>
        <taxon>Lepidoptera</taxon>
        <taxon>Glossata</taxon>
        <taxon>Ditrysia</taxon>
        <taxon>Papilionoidea</taxon>
        <taxon>Nymphalidae</taxon>
        <taxon>Satyrinae</taxon>
        <taxon>Satyrini</taxon>
        <taxon>Parargina</taxon>
        <taxon>Pararge</taxon>
    </lineage>
</organism>
<dbReference type="EMBL" id="CAKXAJ010020950">
    <property type="protein sequence ID" value="CAH2225530.1"/>
    <property type="molecule type" value="Genomic_DNA"/>
</dbReference>
<gene>
    <name evidence="2" type="primary">jg22174</name>
    <name evidence="2" type="ORF">PAEG_LOCUS6969</name>
</gene>
<accession>A0A8S4QVA4</accession>
<name>A0A8S4QVA4_9NEOP</name>
<evidence type="ECO:0000313" key="2">
    <source>
        <dbReference type="EMBL" id="CAH2225530.1"/>
    </source>
</evidence>
<protein>
    <submittedName>
        <fullName evidence="2">Jg22174 protein</fullName>
    </submittedName>
</protein>
<proteinExistence type="predicted"/>
<feature type="region of interest" description="Disordered" evidence="1">
    <location>
        <begin position="32"/>
        <end position="51"/>
    </location>
</feature>
<feature type="compositionally biased region" description="Basic and acidic residues" evidence="1">
    <location>
        <begin position="36"/>
        <end position="47"/>
    </location>
</feature>
<evidence type="ECO:0000313" key="3">
    <source>
        <dbReference type="Proteomes" id="UP000838756"/>
    </source>
</evidence>
<comment type="caution">
    <text evidence="2">The sequence shown here is derived from an EMBL/GenBank/DDBJ whole genome shotgun (WGS) entry which is preliminary data.</text>
</comment>
<evidence type="ECO:0000256" key="1">
    <source>
        <dbReference type="SAM" id="MobiDB-lite"/>
    </source>
</evidence>
<keyword evidence="3" id="KW-1185">Reference proteome</keyword>